<comment type="similarity">
    <text evidence="1">Belongs to the ATP-dependent AMP-binding enzyme family.</text>
</comment>
<dbReference type="GO" id="GO:0005524">
    <property type="term" value="F:ATP binding"/>
    <property type="evidence" value="ECO:0007669"/>
    <property type="project" value="UniProtKB-KW"/>
</dbReference>
<dbReference type="Proteomes" id="UP000759131">
    <property type="component" value="Unassembled WGS sequence"/>
</dbReference>
<dbReference type="EMBL" id="OC862300">
    <property type="protein sequence ID" value="CAD7630097.1"/>
    <property type="molecule type" value="Genomic_DNA"/>
</dbReference>
<dbReference type="GO" id="GO:0005783">
    <property type="term" value="C:endoplasmic reticulum"/>
    <property type="evidence" value="ECO:0007669"/>
    <property type="project" value="TreeGrafter"/>
</dbReference>
<gene>
    <name evidence="5" type="ORF">OSB1V03_LOCUS10510</name>
</gene>
<dbReference type="InterPro" id="IPR042099">
    <property type="entry name" value="ANL_N_sf"/>
</dbReference>
<dbReference type="SUPFAM" id="SSF56801">
    <property type="entry name" value="Acetyl-CoA synthetase-like"/>
    <property type="match status" value="1"/>
</dbReference>
<dbReference type="OrthoDB" id="1700726at2759"/>
<evidence type="ECO:0008006" key="7">
    <source>
        <dbReference type="Google" id="ProtNLM"/>
    </source>
</evidence>
<dbReference type="GO" id="GO:0030182">
    <property type="term" value="P:neuron differentiation"/>
    <property type="evidence" value="ECO:0007669"/>
    <property type="project" value="TreeGrafter"/>
</dbReference>
<dbReference type="Gene3D" id="3.40.50.12780">
    <property type="entry name" value="N-terminal domain of ligase-like"/>
    <property type="match status" value="1"/>
</dbReference>
<dbReference type="GO" id="GO:0004467">
    <property type="term" value="F:long-chain fatty acid-CoA ligase activity"/>
    <property type="evidence" value="ECO:0007669"/>
    <property type="project" value="TreeGrafter"/>
</dbReference>
<keyword evidence="4" id="KW-0067">ATP-binding</keyword>
<evidence type="ECO:0000256" key="4">
    <source>
        <dbReference type="ARBA" id="ARBA00022840"/>
    </source>
</evidence>
<dbReference type="GO" id="GO:0005811">
    <property type="term" value="C:lipid droplet"/>
    <property type="evidence" value="ECO:0007669"/>
    <property type="project" value="TreeGrafter"/>
</dbReference>
<organism evidence="5">
    <name type="scientific">Medioppia subpectinata</name>
    <dbReference type="NCBI Taxonomy" id="1979941"/>
    <lineage>
        <taxon>Eukaryota</taxon>
        <taxon>Metazoa</taxon>
        <taxon>Ecdysozoa</taxon>
        <taxon>Arthropoda</taxon>
        <taxon>Chelicerata</taxon>
        <taxon>Arachnida</taxon>
        <taxon>Acari</taxon>
        <taxon>Acariformes</taxon>
        <taxon>Sarcoptiformes</taxon>
        <taxon>Oribatida</taxon>
        <taxon>Brachypylina</taxon>
        <taxon>Oppioidea</taxon>
        <taxon>Oppiidae</taxon>
        <taxon>Medioppia</taxon>
    </lineage>
</organism>
<dbReference type="PANTHER" id="PTHR43272:SF83">
    <property type="entry name" value="ACYL-COA SYNTHETASE LONG-CHAIN, ISOFORM J"/>
    <property type="match status" value="1"/>
</dbReference>
<dbReference type="GO" id="GO:0005886">
    <property type="term" value="C:plasma membrane"/>
    <property type="evidence" value="ECO:0007669"/>
    <property type="project" value="TreeGrafter"/>
</dbReference>
<keyword evidence="2" id="KW-0436">Ligase</keyword>
<dbReference type="AlphaFoldDB" id="A0A7R9Q3K2"/>
<sequence length="204" mass="23189">MGYYKLPEQTQEAFKVDDRGVRWFYTGDIGEMFADGTFKIIDRRKDLLKLQNGEYISLGKIEALMKSCQYVDNICVCGGTYSNELTALVSPNHRNLQKLSQELGLKDAQIGDLCRNVDVCKRVYAAIVQTGQSAGISKKEIPVRIRLVPDEWTPDNDMLTAAMKMKRKNVEKRYQKEIDGLFAANDLLSINNNNNNTIKLDNRV</sequence>
<evidence type="ECO:0000256" key="2">
    <source>
        <dbReference type="ARBA" id="ARBA00022598"/>
    </source>
</evidence>
<keyword evidence="3" id="KW-0547">Nucleotide-binding</keyword>
<evidence type="ECO:0000256" key="1">
    <source>
        <dbReference type="ARBA" id="ARBA00006432"/>
    </source>
</evidence>
<evidence type="ECO:0000313" key="5">
    <source>
        <dbReference type="EMBL" id="CAD7630097.1"/>
    </source>
</evidence>
<dbReference type="GO" id="GO:0035336">
    <property type="term" value="P:long-chain fatty-acyl-CoA metabolic process"/>
    <property type="evidence" value="ECO:0007669"/>
    <property type="project" value="TreeGrafter"/>
</dbReference>
<name>A0A7R9Q3K2_9ACAR</name>
<reference evidence="5" key="1">
    <citation type="submission" date="2020-11" db="EMBL/GenBank/DDBJ databases">
        <authorList>
            <person name="Tran Van P."/>
        </authorList>
    </citation>
    <scope>NUCLEOTIDE SEQUENCE</scope>
</reference>
<keyword evidence="6" id="KW-1185">Reference proteome</keyword>
<protein>
    <recommendedName>
        <fullName evidence="7">AMP-dependent synthetase/ligase domain-containing protein</fullName>
    </recommendedName>
</protein>
<dbReference type="PANTHER" id="PTHR43272">
    <property type="entry name" value="LONG-CHAIN-FATTY-ACID--COA LIGASE"/>
    <property type="match status" value="1"/>
</dbReference>
<evidence type="ECO:0000313" key="6">
    <source>
        <dbReference type="Proteomes" id="UP000759131"/>
    </source>
</evidence>
<accession>A0A7R9Q3K2</accession>
<dbReference type="EMBL" id="CAJPIZ010007725">
    <property type="protein sequence ID" value="CAG2110527.1"/>
    <property type="molecule type" value="Genomic_DNA"/>
</dbReference>
<proteinExistence type="inferred from homology"/>
<evidence type="ECO:0000256" key="3">
    <source>
        <dbReference type="ARBA" id="ARBA00022741"/>
    </source>
</evidence>